<dbReference type="InterPro" id="IPR046700">
    <property type="entry name" value="DUF6570"/>
</dbReference>
<proteinExistence type="inferred from homology"/>
<keyword evidence="7" id="KW-1185">Reference proteome</keyword>
<keyword evidence="1" id="KW-0547">Nucleotide-binding</keyword>
<dbReference type="GO" id="GO:0000723">
    <property type="term" value="P:telomere maintenance"/>
    <property type="evidence" value="ECO:0007669"/>
    <property type="project" value="InterPro"/>
</dbReference>
<feature type="region of interest" description="Disordered" evidence="2">
    <location>
        <begin position="403"/>
        <end position="423"/>
    </location>
</feature>
<feature type="domain" description="Helitron helicase-like" evidence="4">
    <location>
        <begin position="785"/>
        <end position="1004"/>
    </location>
</feature>
<evidence type="ECO:0000313" key="6">
    <source>
        <dbReference type="EMBL" id="KAJ3478342.1"/>
    </source>
</evidence>
<dbReference type="GO" id="GO:0006310">
    <property type="term" value="P:DNA recombination"/>
    <property type="evidence" value="ECO:0007669"/>
    <property type="project" value="UniProtKB-KW"/>
</dbReference>
<keyword evidence="1" id="KW-0227">DNA damage</keyword>
<gene>
    <name evidence="6" type="ORF">NLI96_g9822</name>
</gene>
<feature type="domain" description="DUF6570" evidence="5">
    <location>
        <begin position="525"/>
        <end position="657"/>
    </location>
</feature>
<dbReference type="SUPFAM" id="SSF52540">
    <property type="entry name" value="P-loop containing nucleoside triphosphate hydrolases"/>
    <property type="match status" value="2"/>
</dbReference>
<dbReference type="InterPro" id="IPR010285">
    <property type="entry name" value="DNA_helicase_pif1-like_DEAD"/>
</dbReference>
<dbReference type="Gene3D" id="3.40.50.300">
    <property type="entry name" value="P-loop containing nucleotide triphosphate hydrolases"/>
    <property type="match status" value="1"/>
</dbReference>
<dbReference type="PANTHER" id="PTHR47642">
    <property type="entry name" value="ATP-DEPENDENT DNA HELICASE"/>
    <property type="match status" value="1"/>
</dbReference>
<reference evidence="6" key="1">
    <citation type="submission" date="2022-07" db="EMBL/GenBank/DDBJ databases">
        <title>Genome Sequence of Physisporinus lineatus.</title>
        <authorList>
            <person name="Buettner E."/>
        </authorList>
    </citation>
    <scope>NUCLEOTIDE SEQUENCE</scope>
    <source>
        <strain evidence="6">VT162</strain>
    </source>
</reference>
<comment type="cofactor">
    <cofactor evidence="1">
        <name>Mg(2+)</name>
        <dbReference type="ChEBI" id="CHEBI:18420"/>
    </cofactor>
</comment>
<dbReference type="Pfam" id="PF05970">
    <property type="entry name" value="PIF1"/>
    <property type="match status" value="1"/>
</dbReference>
<keyword evidence="1" id="KW-0378">Hydrolase</keyword>
<dbReference type="Pfam" id="PF14214">
    <property type="entry name" value="Helitron_like_N"/>
    <property type="match status" value="1"/>
</dbReference>
<dbReference type="GO" id="GO:0006281">
    <property type="term" value="P:DNA repair"/>
    <property type="evidence" value="ECO:0007669"/>
    <property type="project" value="UniProtKB-KW"/>
</dbReference>
<evidence type="ECO:0000256" key="1">
    <source>
        <dbReference type="RuleBase" id="RU363044"/>
    </source>
</evidence>
<dbReference type="GO" id="GO:0043139">
    <property type="term" value="F:5'-3' DNA helicase activity"/>
    <property type="evidence" value="ECO:0007669"/>
    <property type="project" value="UniProtKB-EC"/>
</dbReference>
<dbReference type="PANTHER" id="PTHR47642:SF6">
    <property type="entry name" value="ATP-DEPENDENT DNA HELICASE"/>
    <property type="match status" value="1"/>
</dbReference>
<feature type="region of interest" description="Disordered" evidence="2">
    <location>
        <begin position="2279"/>
        <end position="2317"/>
    </location>
</feature>
<dbReference type="InterPro" id="IPR025476">
    <property type="entry name" value="Helitron_helicase-like"/>
</dbReference>
<dbReference type="Proteomes" id="UP001212997">
    <property type="component" value="Unassembled WGS sequence"/>
</dbReference>
<dbReference type="GO" id="GO:0016787">
    <property type="term" value="F:hydrolase activity"/>
    <property type="evidence" value="ECO:0007669"/>
    <property type="project" value="UniProtKB-KW"/>
</dbReference>
<comment type="catalytic activity">
    <reaction evidence="1">
        <text>ATP + H2O = ADP + phosphate + H(+)</text>
        <dbReference type="Rhea" id="RHEA:13065"/>
        <dbReference type="ChEBI" id="CHEBI:15377"/>
        <dbReference type="ChEBI" id="CHEBI:15378"/>
        <dbReference type="ChEBI" id="CHEBI:30616"/>
        <dbReference type="ChEBI" id="CHEBI:43474"/>
        <dbReference type="ChEBI" id="CHEBI:456216"/>
        <dbReference type="EC" id="5.6.2.3"/>
    </reaction>
</comment>
<keyword evidence="1" id="KW-0067">ATP-binding</keyword>
<feature type="domain" description="DNA helicase Pif1-like DEAD-box helicase" evidence="3">
    <location>
        <begin position="1692"/>
        <end position="1900"/>
    </location>
</feature>
<keyword evidence="1" id="KW-0233">DNA recombination</keyword>
<organism evidence="6 7">
    <name type="scientific">Meripilus lineatus</name>
    <dbReference type="NCBI Taxonomy" id="2056292"/>
    <lineage>
        <taxon>Eukaryota</taxon>
        <taxon>Fungi</taxon>
        <taxon>Dikarya</taxon>
        <taxon>Basidiomycota</taxon>
        <taxon>Agaricomycotina</taxon>
        <taxon>Agaricomycetes</taxon>
        <taxon>Polyporales</taxon>
        <taxon>Meripilaceae</taxon>
        <taxon>Meripilus</taxon>
    </lineage>
</organism>
<keyword evidence="1" id="KW-0347">Helicase</keyword>
<dbReference type="GO" id="GO:0005524">
    <property type="term" value="F:ATP binding"/>
    <property type="evidence" value="ECO:0007669"/>
    <property type="project" value="UniProtKB-KW"/>
</dbReference>
<name>A0AAD5YEV5_9APHY</name>
<accession>A0AAD5YEV5</accession>
<comment type="caution">
    <text evidence="6">The sequence shown here is derived from an EMBL/GenBank/DDBJ whole genome shotgun (WGS) entry which is preliminary data.</text>
</comment>
<dbReference type="InterPro" id="IPR051055">
    <property type="entry name" value="PIF1_helicase"/>
</dbReference>
<dbReference type="Pfam" id="PF20209">
    <property type="entry name" value="DUF6570"/>
    <property type="match status" value="1"/>
</dbReference>
<evidence type="ECO:0000259" key="3">
    <source>
        <dbReference type="Pfam" id="PF05970"/>
    </source>
</evidence>
<feature type="region of interest" description="Disordered" evidence="2">
    <location>
        <begin position="1373"/>
        <end position="1393"/>
    </location>
</feature>
<evidence type="ECO:0000259" key="5">
    <source>
        <dbReference type="Pfam" id="PF20209"/>
    </source>
</evidence>
<dbReference type="InterPro" id="IPR027417">
    <property type="entry name" value="P-loop_NTPase"/>
</dbReference>
<evidence type="ECO:0000313" key="7">
    <source>
        <dbReference type="Proteomes" id="UP001212997"/>
    </source>
</evidence>
<evidence type="ECO:0000259" key="4">
    <source>
        <dbReference type="Pfam" id="PF14214"/>
    </source>
</evidence>
<feature type="compositionally biased region" description="Acidic residues" evidence="2">
    <location>
        <begin position="1380"/>
        <end position="1393"/>
    </location>
</feature>
<sequence>MQMSSGSSFSITNRVPFDVWYYLLTTQGLQTLLSARAICRFLLTISNTIVNNRYDRSLARYFSKPREFREVLDTTHGGIIGDSALSIVDIDSRLHPSSLDICASPAFEYQLMIYLLTSANFSIHKVHGRMTGIHSIQGFQKHIVLTKGDLVVNVFVSSYEISYGPAVRQWNTLLYMFLTGSHVIHAYPGSLFARTGTIADHAPAWIASLELSQHFVDDGYTLISLKSRHHIYHIHLTSVCDQMSTFSKPIREPYGVERALERPHRSERFSVSDLKPFLNETFLRGGTVDGLFPQDYVIFRRFQYPDTPFSNMELAIELSVRFLMFRLSYTHMRELCKRHKIRGDPRKLSEMEIILETHKCTKSCSRLLAIFERPVETRVPIWQRRECVSRVFQAEPPCIADAESDNVQDIPNNDTPDNAASVPEPFPPKVLSTEQQLHFIREWAQAVTMDEIAEAACGCCGQLSQIKSCKYEELTHPMFQLLASNDDLGGGRLPGTPVICSAAISTRNGTEVVRLCTPCWASLKRRTLPTKALANGLWLGDVPPQLKKLNFVEKLVIALYRHNISVARVAKGQRKMITNAIVFPQPVAQLNKVLPITKAELDECLVVVFTGPNPPTAQDYLRTAFLVRPNVIHDALYWLKENHRDYKDVIISTENLRQYEANPTVPPVGVKVISATDKGNVEMQNAPSYATDTEIGTETGPCPLAVAGLVGENLTEMSKEQKVAVALKHMDDGNPFVIYGRSSDPESIYSNPQLYPGMFPWLFPYGVGGFLNQQMRPELKQGPHVKALLMYHDYRFQTDEYFPFLVFNQMQIKASVRGGYLLANRKNFNETMNKILSVDRHALDGLIQRAKDQGYVRAETDAERSILQILASLDHIGGHVPGSNTQRRYQRNEIRSLMYERGAPSFFITFAPVDFKSPICLYFAGQRVDLSALCPNAENDNKRLAIIATNPVACARFFNLMVNLFIKIILKADSNEVGLFGKTSSYYGTVESQGRMTLHLHLLLWIKDSYSPLTIRNKVKENDAEFKSALIDWLESAHRGDFCFGTMADVAARLDEKNNALPAHTGFSETSEGCIACKNGDPTLQIPHKVPDFTNDIDAERFLDQVKALTDEIVYRSNRHDRSHLTCRRPDGSCKARFPRPTPDNSEFDSETGTLCLRKSEAWINTFSIVLSYVLRCNSDVTSLLSGTQITAVIAYVTDYITKSSLKTHTLFEIIRAVLDKNQDIESESETRGDAARRLLTKVVNATIARQEIGAPMVCAYLLGHPDHYTDANFKPFYWFSHVSPVATAWDFELSQDKDRCDKEKVVIKNTPRGLQPWSKVHDYLLRPPAFEHYSVYEYLASTVVKKVNVKTTQNLVRCSRKKSKVAKSLFPSNDVEAAAPDDDEHSDDEGDNISEETDEIIESSSTCYQFEAGHPNRDTHAVFKVKQSKRFVLNFVGGSLPRPDHGDKERYALIMLALFKPEGWRDPLTMKSPGESWEDAFLATSFSDSAQRLMANMNLLHECYDASHDFAAQRRKAQTEAGDGNIMSEDIESFSMEYEDQLPVDFHELFEEDFAGNRNKRHKSTMEMLAATKDEIHPMFHGSSDNDVQMQHGIDSAVIEAVQNTVVPKNGWKSVLKDANKERLINVRMQALPSEEEHPSTGAGFPSSYSNGTVRIATMDEVVNHAVARIDPVCPELPPCAIVERITQDFCLNKEQNRAFRIITSHLRRDSRGLSSNSLKMYLGGIGGTGKSTVIKAVITFLEARKEGHRYVVLAPTGSAACLLRGSTYHSALGLNPKSDRVNPKSLEELRGRFGAVDIIFIDEVSMLSCQDLYRITRQLSSAFDQPMASFGGKHVVLAGDFGQLPPAGRRATALYNNSVALSTLAQTEDGLMRAMGKATWHLFTTVVILRENMRQRGMSENDIKFRTCLENMRYARCTPEDIALLNTRVAKEGGPSLHEEQFRNIPVITPRNAQRDALNSLGVVRFAAESGQALSRFYCLDSSGKNSANPSVAKARKEDKRNLKNAKRSALFSIEGQRALWALPPSLTDHVPGVLDLCIGMPVMLKTNEATELCATNGAEANVVGWSSEPNPHGVESLKTLYVKLKNPPSDMKLTSLPTNIVPLTPSSQTVTCSLRTRTASVTRTQVNVLPNFAMTDFGAQGRTRPHNPVDLRYCRNHQSMYTCLSRSSSLDGTLILFPFNPNRITCGASGDLRREYRELEILDDITRMRSDAVSVDSMPAADSPRNVFIQWYHKKFGDSYLPPMAHSALKRRENVDDRVDYDKPYVPMKDMINALRPLAQQRGHKRKDPPTGEESDSKRFKDSQEGGEASSAHANNHLVHSVPFSSRPIGLLWDSTDWSCAYDVILGCLWNMYEHYPRQWNTNARTFSPHLYQIDILFRSLSTNASSLEIGTSDDRD</sequence>
<evidence type="ECO:0000256" key="2">
    <source>
        <dbReference type="SAM" id="MobiDB-lite"/>
    </source>
</evidence>
<comment type="similarity">
    <text evidence="1">Belongs to the helicase family.</text>
</comment>
<dbReference type="EC" id="5.6.2.3" evidence="1"/>
<feature type="compositionally biased region" description="Basic and acidic residues" evidence="2">
    <location>
        <begin position="2298"/>
        <end position="2307"/>
    </location>
</feature>
<dbReference type="EMBL" id="JANAWD010000519">
    <property type="protein sequence ID" value="KAJ3478342.1"/>
    <property type="molecule type" value="Genomic_DNA"/>
</dbReference>
<protein>
    <recommendedName>
        <fullName evidence="1">ATP-dependent DNA helicase</fullName>
        <ecNumber evidence="1">5.6.2.3</ecNumber>
    </recommendedName>
</protein>
<feature type="compositionally biased region" description="Polar residues" evidence="2">
    <location>
        <begin position="405"/>
        <end position="418"/>
    </location>
</feature>
<keyword evidence="1" id="KW-0234">DNA repair</keyword>